<dbReference type="SUPFAM" id="SSF50998">
    <property type="entry name" value="Quinoprotein alcohol dehydrogenase-like"/>
    <property type="match status" value="1"/>
</dbReference>
<dbReference type="InterPro" id="IPR045133">
    <property type="entry name" value="IRE1/2-like"/>
</dbReference>
<evidence type="ECO:0000256" key="25">
    <source>
        <dbReference type="ARBA" id="ARBA00065357"/>
    </source>
</evidence>
<dbReference type="GO" id="GO:0004674">
    <property type="term" value="F:protein serine/threonine kinase activity"/>
    <property type="evidence" value="ECO:0007669"/>
    <property type="project" value="UniProtKB-KW"/>
</dbReference>
<keyword evidence="21" id="KW-0834">Unfolded protein response</keyword>
<keyword evidence="22" id="KW-0511">Multifunctional enzyme</keyword>
<organism evidence="30 31">
    <name type="scientific">Quillaja saponaria</name>
    <name type="common">Soap bark tree</name>
    <dbReference type="NCBI Taxonomy" id="32244"/>
    <lineage>
        <taxon>Eukaryota</taxon>
        <taxon>Viridiplantae</taxon>
        <taxon>Streptophyta</taxon>
        <taxon>Embryophyta</taxon>
        <taxon>Tracheophyta</taxon>
        <taxon>Spermatophyta</taxon>
        <taxon>Magnoliopsida</taxon>
        <taxon>eudicotyledons</taxon>
        <taxon>Gunneridae</taxon>
        <taxon>Pentapetalae</taxon>
        <taxon>rosids</taxon>
        <taxon>fabids</taxon>
        <taxon>Fabales</taxon>
        <taxon>Quillajaceae</taxon>
        <taxon>Quillaja</taxon>
    </lineage>
</organism>
<dbReference type="AlphaFoldDB" id="A0AAD7P6L9"/>
<keyword evidence="14 26" id="KW-1133">Transmembrane helix</keyword>
<dbReference type="Pfam" id="PF00069">
    <property type="entry name" value="Pkinase"/>
    <property type="match status" value="1"/>
</dbReference>
<evidence type="ECO:0000256" key="14">
    <source>
        <dbReference type="ARBA" id="ARBA00022989"/>
    </source>
</evidence>
<dbReference type="SUPFAM" id="SSF56112">
    <property type="entry name" value="Protein kinase-like (PK-like)"/>
    <property type="match status" value="1"/>
</dbReference>
<evidence type="ECO:0000256" key="2">
    <source>
        <dbReference type="ARBA" id="ARBA00012513"/>
    </source>
</evidence>
<evidence type="ECO:0000259" key="29">
    <source>
        <dbReference type="PROSITE" id="PS51392"/>
    </source>
</evidence>
<dbReference type="Gene3D" id="2.130.10.10">
    <property type="entry name" value="YVTN repeat-like/Quinoprotein amine dehydrogenase"/>
    <property type="match status" value="1"/>
</dbReference>
<evidence type="ECO:0000256" key="4">
    <source>
        <dbReference type="ARBA" id="ARBA00022664"/>
    </source>
</evidence>
<dbReference type="PROSITE" id="PS50011">
    <property type="entry name" value="PROTEIN_KINASE_DOM"/>
    <property type="match status" value="1"/>
</dbReference>
<feature type="domain" description="Protein kinase" evidence="28">
    <location>
        <begin position="514"/>
        <end position="802"/>
    </location>
</feature>
<dbReference type="GO" id="GO:0006397">
    <property type="term" value="P:mRNA processing"/>
    <property type="evidence" value="ECO:0007669"/>
    <property type="project" value="UniProtKB-KW"/>
</dbReference>
<keyword evidence="15" id="KW-0805">Transcription regulation</keyword>
<dbReference type="GO" id="GO:0036498">
    <property type="term" value="P:IRE1-mediated unfolded protein response"/>
    <property type="evidence" value="ECO:0007669"/>
    <property type="project" value="TreeGrafter"/>
</dbReference>
<evidence type="ECO:0000256" key="16">
    <source>
        <dbReference type="ARBA" id="ARBA00023136"/>
    </source>
</evidence>
<dbReference type="PANTHER" id="PTHR13954">
    <property type="entry name" value="IRE1-RELATED"/>
    <property type="match status" value="1"/>
</dbReference>
<dbReference type="GO" id="GO:0002376">
    <property type="term" value="P:immune system process"/>
    <property type="evidence" value="ECO:0007669"/>
    <property type="project" value="UniProtKB-KW"/>
</dbReference>
<dbReference type="InterPro" id="IPR011047">
    <property type="entry name" value="Quinoprotein_ADH-like_sf"/>
</dbReference>
<dbReference type="InterPro" id="IPR008271">
    <property type="entry name" value="Ser/Thr_kinase_AS"/>
</dbReference>
<dbReference type="KEGG" id="qsa:O6P43_033503"/>
<dbReference type="GO" id="GO:0051082">
    <property type="term" value="F:unfolded protein binding"/>
    <property type="evidence" value="ECO:0007669"/>
    <property type="project" value="TreeGrafter"/>
</dbReference>
<dbReference type="PANTHER" id="PTHR13954:SF6">
    <property type="entry name" value="NON-SPECIFIC SERINE_THREONINE PROTEIN KINASE"/>
    <property type="match status" value="1"/>
</dbReference>
<dbReference type="Gene3D" id="3.30.200.20">
    <property type="entry name" value="Phosphorylase Kinase, domain 1"/>
    <property type="match status" value="1"/>
</dbReference>
<keyword evidence="5" id="KW-0808">Transferase</keyword>
<evidence type="ECO:0000256" key="26">
    <source>
        <dbReference type="SAM" id="Phobius"/>
    </source>
</evidence>
<evidence type="ECO:0000256" key="6">
    <source>
        <dbReference type="ARBA" id="ARBA00022692"/>
    </source>
</evidence>
<comment type="catalytic activity">
    <reaction evidence="24">
        <text>L-seryl-[protein] + ATP = O-phospho-L-seryl-[protein] + ADP + H(+)</text>
        <dbReference type="Rhea" id="RHEA:17989"/>
        <dbReference type="Rhea" id="RHEA-COMP:9863"/>
        <dbReference type="Rhea" id="RHEA-COMP:11604"/>
        <dbReference type="ChEBI" id="CHEBI:15378"/>
        <dbReference type="ChEBI" id="CHEBI:29999"/>
        <dbReference type="ChEBI" id="CHEBI:30616"/>
        <dbReference type="ChEBI" id="CHEBI:83421"/>
        <dbReference type="ChEBI" id="CHEBI:456216"/>
        <dbReference type="EC" id="2.7.11.1"/>
    </reaction>
</comment>
<keyword evidence="19" id="KW-0325">Glycoprotein</keyword>
<evidence type="ECO:0000256" key="10">
    <source>
        <dbReference type="ARBA" id="ARBA00022801"/>
    </source>
</evidence>
<dbReference type="GO" id="GO:0042742">
    <property type="term" value="P:defense response to bacterium"/>
    <property type="evidence" value="ECO:0007669"/>
    <property type="project" value="UniProtKB-ARBA"/>
</dbReference>
<evidence type="ECO:0000256" key="7">
    <source>
        <dbReference type="ARBA" id="ARBA00022729"/>
    </source>
</evidence>
<keyword evidence="8" id="KW-0547">Nucleotide-binding</keyword>
<dbReference type="EMBL" id="JARAOO010000014">
    <property type="protein sequence ID" value="KAJ7944037.1"/>
    <property type="molecule type" value="Genomic_DNA"/>
</dbReference>
<evidence type="ECO:0000256" key="13">
    <source>
        <dbReference type="ARBA" id="ARBA00022859"/>
    </source>
</evidence>
<comment type="subcellular location">
    <subcellularLocation>
        <location evidence="1">Endoplasmic reticulum membrane</location>
        <topology evidence="1">Single-pass type I membrane protein</topology>
    </subcellularLocation>
</comment>
<comment type="catalytic activity">
    <reaction evidence="23">
        <text>L-threonyl-[protein] + ATP = O-phospho-L-threonyl-[protein] + ADP + H(+)</text>
        <dbReference type="Rhea" id="RHEA:46608"/>
        <dbReference type="Rhea" id="RHEA-COMP:11060"/>
        <dbReference type="Rhea" id="RHEA-COMP:11605"/>
        <dbReference type="ChEBI" id="CHEBI:15378"/>
        <dbReference type="ChEBI" id="CHEBI:30013"/>
        <dbReference type="ChEBI" id="CHEBI:30616"/>
        <dbReference type="ChEBI" id="CHEBI:61977"/>
        <dbReference type="ChEBI" id="CHEBI:456216"/>
        <dbReference type="EC" id="2.7.11.1"/>
    </reaction>
</comment>
<evidence type="ECO:0000256" key="12">
    <source>
        <dbReference type="ARBA" id="ARBA00022840"/>
    </source>
</evidence>
<evidence type="ECO:0000259" key="28">
    <source>
        <dbReference type="PROSITE" id="PS50011"/>
    </source>
</evidence>
<feature type="domain" description="KEN" evidence="29">
    <location>
        <begin position="805"/>
        <end position="936"/>
    </location>
</feature>
<evidence type="ECO:0000256" key="5">
    <source>
        <dbReference type="ARBA" id="ARBA00022679"/>
    </source>
</evidence>
<keyword evidence="31" id="KW-1185">Reference proteome</keyword>
<keyword evidence="18" id="KW-0804">Transcription</keyword>
<evidence type="ECO:0000256" key="24">
    <source>
        <dbReference type="ARBA" id="ARBA00048679"/>
    </source>
</evidence>
<keyword evidence="4" id="KW-0507">mRNA processing</keyword>
<evidence type="ECO:0000256" key="27">
    <source>
        <dbReference type="SAM" id="SignalP"/>
    </source>
</evidence>
<keyword evidence="7 27" id="KW-0732">Signal</keyword>
<dbReference type="InterPro" id="IPR010513">
    <property type="entry name" value="KEN_dom"/>
</dbReference>
<dbReference type="EC" id="2.7.11.1" evidence="2"/>
<evidence type="ECO:0000313" key="31">
    <source>
        <dbReference type="Proteomes" id="UP001163823"/>
    </source>
</evidence>
<dbReference type="SMART" id="SM00580">
    <property type="entry name" value="PUG"/>
    <property type="match status" value="1"/>
</dbReference>
<dbReference type="CDD" id="cd10422">
    <property type="entry name" value="RNase_Ire1"/>
    <property type="match status" value="1"/>
</dbReference>
<protein>
    <recommendedName>
        <fullName evidence="2">non-specific serine/threonine protein kinase</fullName>
        <ecNumber evidence="2">2.7.11.1</ecNumber>
    </recommendedName>
</protein>
<evidence type="ECO:0000313" key="30">
    <source>
        <dbReference type="EMBL" id="KAJ7944037.1"/>
    </source>
</evidence>
<evidence type="ECO:0000256" key="15">
    <source>
        <dbReference type="ARBA" id="ARBA00023015"/>
    </source>
</evidence>
<dbReference type="SMART" id="SM00564">
    <property type="entry name" value="PQQ"/>
    <property type="match status" value="2"/>
</dbReference>
<dbReference type="GO" id="GO:0005524">
    <property type="term" value="F:ATP binding"/>
    <property type="evidence" value="ECO:0007669"/>
    <property type="project" value="UniProtKB-KW"/>
</dbReference>
<name>A0AAD7P6L9_QUISA</name>
<gene>
    <name evidence="30" type="ORF">O6P43_033503</name>
</gene>
<comment type="caution">
    <text evidence="30">The sequence shown here is derived from an EMBL/GenBank/DDBJ whole genome shotgun (WGS) entry which is preliminary data.</text>
</comment>
<dbReference type="InterPro" id="IPR038357">
    <property type="entry name" value="KEN_sf"/>
</dbReference>
<keyword evidence="9 30" id="KW-0418">Kinase</keyword>
<dbReference type="InterPro" id="IPR011009">
    <property type="entry name" value="Kinase-like_dom_sf"/>
</dbReference>
<keyword evidence="11" id="KW-0256">Endoplasmic reticulum</keyword>
<dbReference type="GO" id="GO:0016787">
    <property type="term" value="F:hydrolase activity"/>
    <property type="evidence" value="ECO:0007669"/>
    <property type="project" value="UniProtKB-KW"/>
</dbReference>
<feature type="signal peptide" evidence="27">
    <location>
        <begin position="1"/>
        <end position="18"/>
    </location>
</feature>
<dbReference type="FunFam" id="3.30.200.20:FF:000077">
    <property type="entry name" value="Putative Serine/threonine-protein kinase/endoribonuclease IRE1"/>
    <property type="match status" value="1"/>
</dbReference>
<keyword evidence="17" id="KW-1015">Disulfide bond</keyword>
<dbReference type="FunFam" id="1.20.1440.180:FF:000002">
    <property type="entry name" value="Serine/threonine-protein kinase/endoribonuclease IRE1"/>
    <property type="match status" value="1"/>
</dbReference>
<dbReference type="PROSITE" id="PS51392">
    <property type="entry name" value="KEN"/>
    <property type="match status" value="1"/>
</dbReference>
<dbReference type="Proteomes" id="UP001163823">
    <property type="component" value="Chromosome 14"/>
</dbReference>
<dbReference type="Pfam" id="PF06479">
    <property type="entry name" value="Ribonuc_2-5A"/>
    <property type="match status" value="1"/>
</dbReference>
<evidence type="ECO:0000256" key="11">
    <source>
        <dbReference type="ARBA" id="ARBA00022824"/>
    </source>
</evidence>
<evidence type="ECO:0000256" key="17">
    <source>
        <dbReference type="ARBA" id="ARBA00023157"/>
    </source>
</evidence>
<evidence type="ECO:0000256" key="3">
    <source>
        <dbReference type="ARBA" id="ARBA00022527"/>
    </source>
</evidence>
<evidence type="ECO:0000256" key="21">
    <source>
        <dbReference type="ARBA" id="ARBA00023230"/>
    </source>
</evidence>
<sequence>MTYRFLFISSILLVLILGFSSLIGDVSNSTSSELWLLDSHGEDFQGLSRRSGRNLLTLDSDQPKRSTALVAALDGTLYMVESGSMKIIWSFPTGPPIYSSYQAPDNNDKDKESVSGSNIRSIECGEDWDLYMQTEHLVKVKLPTSVAQFVSATPTLSEDGAVILGSKKTTVFEVDAKTGRVIRSYSASDSVNTSSSWADEKQSVKNSTKNKLLVKTDGVMPKTPELPLKIFRTDYSLISVGPKPEKTLWSMTVAEFQAVLYCQDAGKLSGGPPLNSEYNSGSDIGIDLAMPLPCNVRTSVYRQRNHVLLESSRSERLLGTLAEDKMRPMPASSLMLPSQPQDDSMINVDDENMMLPAPSPNSLSPLHPEVDYHDNNDSEAIVPPPPKNNKDSVKSVVQGVTTSRYDESSMFFNWFRALPLVFSVVFLLSFIIYCYPVVVRSHVLLKGETSKFDLNGLSPKRRRTRKSGKNSGSMEKKDKIVDVFANDESDKEALLNLNKVVEGAADGRRIGKLFVSNTEIAKGSNGTVVLEGIYEGRAVAVKRLVQAHHDVASKEIQNLIASDRHPNIVRWYGVEYDQDFVYLSLERCTCSLDDLIQMCSESLGNPGFINDQASGYIINSRLKLLKDIMPDLNLWEANGLPSSLLLKLMRDVVSGLVHLHELGIIHRDLKPQNVLIIKEKSLCAKLSDMGISKRLVGDMSSLGHQATGCGSSGWQAPEQLLQGRQTRSMDLFSLGCVLFFCITGGRHPFGDRLERDINIVKNRADLFLLEFFPEAEDLISHLLDPDPDLRPKALDVLHHPFFWSSEIRLSFLRDTSDRMELEDRETGSELLNALESIAPVALGGKWDEMMEMAFIINIGRYRRYKFDSVRDLLRVMRNKLNHYRELPKGIQELLGPVPEGYDDYFASRFPRLLIEVYKVVCKYCREEECFQKYFKSNVY</sequence>
<dbReference type="InterPro" id="IPR015943">
    <property type="entry name" value="WD40/YVTN_repeat-like_dom_sf"/>
</dbReference>
<keyword evidence="6 26" id="KW-0812">Transmembrane</keyword>
<dbReference type="PROSITE" id="PS00108">
    <property type="entry name" value="PROTEIN_KINASE_ST"/>
    <property type="match status" value="1"/>
</dbReference>
<dbReference type="GO" id="GO:1990604">
    <property type="term" value="C:IRE1-TRAF2-ASK1 complex"/>
    <property type="evidence" value="ECO:0007669"/>
    <property type="project" value="TreeGrafter"/>
</dbReference>
<keyword evidence="20" id="KW-0508">mRNA splicing</keyword>
<accession>A0AAD7P6L9</accession>
<keyword evidence="3" id="KW-0723">Serine/threonine-protein kinase</keyword>
<dbReference type="GO" id="GO:0009751">
    <property type="term" value="P:response to salicylic acid"/>
    <property type="evidence" value="ECO:0007669"/>
    <property type="project" value="UniProtKB-ARBA"/>
</dbReference>
<comment type="subunit">
    <text evidence="25">Homodimer; disulfide-linked. Dimer formation is driven by hydrophobic interactions within the N-terminal luminal domains and stabilized by disulfide bridges.</text>
</comment>
<keyword evidence="10" id="KW-0378">Hydrolase</keyword>
<dbReference type="InterPro" id="IPR018391">
    <property type="entry name" value="PQQ_b-propeller_rpt"/>
</dbReference>
<keyword evidence="12" id="KW-0067">ATP-binding</keyword>
<keyword evidence="13" id="KW-0391">Immunity</keyword>
<dbReference type="GO" id="GO:0004521">
    <property type="term" value="F:RNA endonuclease activity"/>
    <property type="evidence" value="ECO:0007669"/>
    <property type="project" value="InterPro"/>
</dbReference>
<evidence type="ECO:0000256" key="22">
    <source>
        <dbReference type="ARBA" id="ARBA00023268"/>
    </source>
</evidence>
<dbReference type="InterPro" id="IPR000719">
    <property type="entry name" value="Prot_kinase_dom"/>
</dbReference>
<reference evidence="30" key="1">
    <citation type="journal article" date="2023" name="Science">
        <title>Elucidation of the pathway for biosynthesis of saponin adjuvants from the soapbark tree.</title>
        <authorList>
            <person name="Reed J."/>
            <person name="Orme A."/>
            <person name="El-Demerdash A."/>
            <person name="Owen C."/>
            <person name="Martin L.B.B."/>
            <person name="Misra R.C."/>
            <person name="Kikuchi S."/>
            <person name="Rejzek M."/>
            <person name="Martin A.C."/>
            <person name="Harkess A."/>
            <person name="Leebens-Mack J."/>
            <person name="Louveau T."/>
            <person name="Stephenson M.J."/>
            <person name="Osbourn A."/>
        </authorList>
    </citation>
    <scope>NUCLEOTIDE SEQUENCE</scope>
    <source>
        <strain evidence="30">S10</strain>
    </source>
</reference>
<dbReference type="Gene3D" id="1.10.510.10">
    <property type="entry name" value="Transferase(Phosphotransferase) domain 1"/>
    <property type="match status" value="1"/>
</dbReference>
<evidence type="ECO:0000256" key="9">
    <source>
        <dbReference type="ARBA" id="ARBA00022777"/>
    </source>
</evidence>
<feature type="chain" id="PRO_5042026727" description="non-specific serine/threonine protein kinase" evidence="27">
    <location>
        <begin position="19"/>
        <end position="939"/>
    </location>
</feature>
<dbReference type="Gene3D" id="1.20.1440.180">
    <property type="entry name" value="KEN domain"/>
    <property type="match status" value="1"/>
</dbReference>
<dbReference type="FunFam" id="1.10.510.10:FF:000463">
    <property type="entry name" value="Serine/threonine-protein kinase/endoribonuclease IRE1a"/>
    <property type="match status" value="1"/>
</dbReference>
<feature type="transmembrane region" description="Helical" evidence="26">
    <location>
        <begin position="414"/>
        <end position="438"/>
    </location>
</feature>
<evidence type="ECO:0000256" key="8">
    <source>
        <dbReference type="ARBA" id="ARBA00022741"/>
    </source>
</evidence>
<evidence type="ECO:0000256" key="23">
    <source>
        <dbReference type="ARBA" id="ARBA00047899"/>
    </source>
</evidence>
<feature type="transmembrane region" description="Helical" evidence="26">
    <location>
        <begin position="731"/>
        <end position="749"/>
    </location>
</feature>
<evidence type="ECO:0000256" key="19">
    <source>
        <dbReference type="ARBA" id="ARBA00023180"/>
    </source>
</evidence>
<keyword evidence="16 26" id="KW-0472">Membrane</keyword>
<evidence type="ECO:0000256" key="1">
    <source>
        <dbReference type="ARBA" id="ARBA00004115"/>
    </source>
</evidence>
<dbReference type="SMART" id="SM00220">
    <property type="entry name" value="S_TKc"/>
    <property type="match status" value="1"/>
</dbReference>
<evidence type="ECO:0000256" key="20">
    <source>
        <dbReference type="ARBA" id="ARBA00023187"/>
    </source>
</evidence>
<proteinExistence type="predicted"/>
<evidence type="ECO:0000256" key="18">
    <source>
        <dbReference type="ARBA" id="ARBA00023163"/>
    </source>
</evidence>
<dbReference type="GO" id="GO:0008380">
    <property type="term" value="P:RNA splicing"/>
    <property type="evidence" value="ECO:0007669"/>
    <property type="project" value="UniProtKB-KW"/>
</dbReference>